<dbReference type="EMBL" id="MNTG01000027">
    <property type="protein sequence ID" value="OLA37756.1"/>
    <property type="molecule type" value="Genomic_DNA"/>
</dbReference>
<dbReference type="InterPro" id="IPR058240">
    <property type="entry name" value="rSAM_sf"/>
</dbReference>
<keyword evidence="5" id="KW-0411">Iron-sulfur</keyword>
<dbReference type="AlphaFoldDB" id="A0A1Q6R5Z8"/>
<accession>A0A1Q6R5Z8</accession>
<evidence type="ECO:0000256" key="6">
    <source>
        <dbReference type="ARBA" id="ARBA00023601"/>
    </source>
</evidence>
<evidence type="ECO:0000256" key="2">
    <source>
        <dbReference type="ARBA" id="ARBA00022691"/>
    </source>
</evidence>
<dbReference type="InterPro" id="IPR007197">
    <property type="entry name" value="rSAM"/>
</dbReference>
<name>A0A1Q6R5Z8_9FIRM</name>
<dbReference type="InterPro" id="IPR013785">
    <property type="entry name" value="Aldolase_TIM"/>
</dbReference>
<dbReference type="SUPFAM" id="SSF102114">
    <property type="entry name" value="Radical SAM enzymes"/>
    <property type="match status" value="1"/>
</dbReference>
<comment type="cofactor">
    <cofactor evidence="1">
        <name>[4Fe-4S] cluster</name>
        <dbReference type="ChEBI" id="CHEBI:49883"/>
    </cofactor>
</comment>
<dbReference type="Gene3D" id="3.20.20.70">
    <property type="entry name" value="Aldolase class I"/>
    <property type="match status" value="1"/>
</dbReference>
<dbReference type="CDD" id="cd01335">
    <property type="entry name" value="Radical_SAM"/>
    <property type="match status" value="1"/>
</dbReference>
<dbReference type="SFLD" id="SFLDS00029">
    <property type="entry name" value="Radical_SAM"/>
    <property type="match status" value="2"/>
</dbReference>
<dbReference type="GO" id="GO:0046872">
    <property type="term" value="F:metal ion binding"/>
    <property type="evidence" value="ECO:0007669"/>
    <property type="project" value="UniProtKB-KW"/>
</dbReference>
<organism evidence="8 9">
    <name type="scientific">Phascolarctobacterium succinatutens</name>
    <dbReference type="NCBI Taxonomy" id="626940"/>
    <lineage>
        <taxon>Bacteria</taxon>
        <taxon>Bacillati</taxon>
        <taxon>Bacillota</taxon>
        <taxon>Negativicutes</taxon>
        <taxon>Acidaminococcales</taxon>
        <taxon>Acidaminococcaceae</taxon>
        <taxon>Phascolarctobacterium</taxon>
    </lineage>
</organism>
<dbReference type="SFLD" id="SFLDG01072">
    <property type="entry name" value="dehydrogenase_like"/>
    <property type="match status" value="1"/>
</dbReference>
<dbReference type="RefSeq" id="WP_303679739.1">
    <property type="nucleotide sequence ID" value="NZ_MNTG01000027.1"/>
</dbReference>
<dbReference type="InterPro" id="IPR023885">
    <property type="entry name" value="4Fe4S-binding_SPASM_dom"/>
</dbReference>
<dbReference type="GO" id="GO:0051536">
    <property type="term" value="F:iron-sulfur cluster binding"/>
    <property type="evidence" value="ECO:0007669"/>
    <property type="project" value="UniProtKB-KW"/>
</dbReference>
<dbReference type="GO" id="GO:0016491">
    <property type="term" value="F:oxidoreductase activity"/>
    <property type="evidence" value="ECO:0007669"/>
    <property type="project" value="InterPro"/>
</dbReference>
<dbReference type="PANTHER" id="PTHR43273">
    <property type="entry name" value="ANAEROBIC SULFATASE-MATURATING ENZYME HOMOLOG ASLB-RELATED"/>
    <property type="match status" value="1"/>
</dbReference>
<dbReference type="Pfam" id="PF04055">
    <property type="entry name" value="Radical_SAM"/>
    <property type="match status" value="1"/>
</dbReference>
<dbReference type="STRING" id="626940.BHW43_05000"/>
<gene>
    <name evidence="8" type="ORF">BHW43_05000</name>
</gene>
<dbReference type="PIRSF" id="PIRSF037420">
    <property type="entry name" value="PQQ_syn_pqqE"/>
    <property type="match status" value="1"/>
</dbReference>
<evidence type="ECO:0000256" key="5">
    <source>
        <dbReference type="ARBA" id="ARBA00023014"/>
    </source>
</evidence>
<dbReference type="SFLD" id="SFLDG01384">
    <property type="entry name" value="thioether_bond_formation_requi"/>
    <property type="match status" value="1"/>
</dbReference>
<feature type="domain" description="Radical SAM core" evidence="7">
    <location>
        <begin position="1"/>
        <end position="220"/>
    </location>
</feature>
<keyword evidence="2" id="KW-0949">S-adenosyl-L-methionine</keyword>
<evidence type="ECO:0000256" key="4">
    <source>
        <dbReference type="ARBA" id="ARBA00023004"/>
    </source>
</evidence>
<dbReference type="SFLD" id="SFLDG01386">
    <property type="entry name" value="main_SPASM_domain-containing"/>
    <property type="match status" value="2"/>
</dbReference>
<dbReference type="Proteomes" id="UP000186777">
    <property type="component" value="Unassembled WGS sequence"/>
</dbReference>
<evidence type="ECO:0000313" key="9">
    <source>
        <dbReference type="Proteomes" id="UP000186777"/>
    </source>
</evidence>
<comment type="caution">
    <text evidence="8">The sequence shown here is derived from an EMBL/GenBank/DDBJ whole genome shotgun (WGS) entry which is preliminary data.</text>
</comment>
<dbReference type="PROSITE" id="PS51918">
    <property type="entry name" value="RADICAL_SAM"/>
    <property type="match status" value="1"/>
</dbReference>
<evidence type="ECO:0000313" key="8">
    <source>
        <dbReference type="EMBL" id="OLA37756.1"/>
    </source>
</evidence>
<sequence length="341" mass="37500">MSIKMLVLSLTGQCNFACRYCYAAEHDRSMMSPETALAAVKLATASGERFVIQFSGGEPLLNFECLKAVVDYVHKEKLPAVLQLQTNGSLLTDKIAKYLYKNKVAIGVSLDGRPAVNDKLRLKKNGYGATGEILKGIDVLRRNNIACGVTCVVTSENVDTLEGIVDFAYFLGNIRKIGFDILRGQGRGRNLQPPTPAAMQQAMQRVFARCDELAKLTGMRIAIAQQERAQLLCKDCSLTFGHCYAMNGEAAFVDAKGDIYACSSLVGNADFYLGNVYNGLEPALVEKTKQVIAESMEFCRQCDDFKLCGGGCFARWYGFEDKSAYGAECSMKREAIKRIQK</sequence>
<dbReference type="NCBIfam" id="TIGR04085">
    <property type="entry name" value="rSAM_more_4Fe4S"/>
    <property type="match status" value="1"/>
</dbReference>
<reference evidence="8 9" key="1">
    <citation type="journal article" date="2016" name="Nat. Biotechnol.">
        <title>Measurement of bacterial replication rates in microbial communities.</title>
        <authorList>
            <person name="Brown C.T."/>
            <person name="Olm M.R."/>
            <person name="Thomas B.C."/>
            <person name="Banfield J.F."/>
        </authorList>
    </citation>
    <scope>NUCLEOTIDE SEQUENCE [LARGE SCALE GENOMIC DNA]</scope>
    <source>
        <strain evidence="8">46_33</strain>
    </source>
</reference>
<dbReference type="PANTHER" id="PTHR43273:SF3">
    <property type="entry name" value="ANAEROBIC SULFATASE-MATURATING ENZYME HOMOLOG ASLB-RELATED"/>
    <property type="match status" value="1"/>
</dbReference>
<dbReference type="InterPro" id="IPR017200">
    <property type="entry name" value="PqqE-like"/>
</dbReference>
<keyword evidence="4" id="KW-0408">Iron</keyword>
<dbReference type="SFLD" id="SFLDG01067">
    <property type="entry name" value="SPASM/twitch_domain_containing"/>
    <property type="match status" value="2"/>
</dbReference>
<proteinExistence type="inferred from homology"/>
<evidence type="ECO:0000256" key="1">
    <source>
        <dbReference type="ARBA" id="ARBA00001966"/>
    </source>
</evidence>
<dbReference type="InterPro" id="IPR023867">
    <property type="entry name" value="Sulphatase_maturase_rSAM"/>
</dbReference>
<comment type="similarity">
    <text evidence="6">Belongs to the radical SAM superfamily. Anaerobic sulfatase-maturating enzyme family.</text>
</comment>
<protein>
    <submittedName>
        <fullName evidence="8">Radical SAM/SPASM domain-containing protein</fullName>
    </submittedName>
</protein>
<evidence type="ECO:0000259" key="7">
    <source>
        <dbReference type="PROSITE" id="PS51918"/>
    </source>
</evidence>
<keyword evidence="3" id="KW-0479">Metal-binding</keyword>
<evidence type="ECO:0000256" key="3">
    <source>
        <dbReference type="ARBA" id="ARBA00022723"/>
    </source>
</evidence>